<gene>
    <name evidence="2" type="ORF">PSON_ATCC_30995.1.T1580122</name>
</gene>
<sequence length="95" mass="11678">MTLGIQNNTQLLMRMLINWERKHQLFSQLNLFNFCISLKIEVYGIKKNKANLHQFQFMFRLISLFINIQITHFAFLLHLLFIIFYLLYCFIKHFF</sequence>
<accession>A0A8S1REL5</accession>
<protein>
    <recommendedName>
        <fullName evidence="4">Transmembrane protein</fullName>
    </recommendedName>
</protein>
<keyword evidence="1" id="KW-0812">Transmembrane</keyword>
<dbReference type="Proteomes" id="UP000692954">
    <property type="component" value="Unassembled WGS sequence"/>
</dbReference>
<keyword evidence="1" id="KW-1133">Transmembrane helix</keyword>
<dbReference type="EMBL" id="CAJJDN010000158">
    <property type="protein sequence ID" value="CAD8125399.1"/>
    <property type="molecule type" value="Genomic_DNA"/>
</dbReference>
<evidence type="ECO:0000313" key="3">
    <source>
        <dbReference type="Proteomes" id="UP000692954"/>
    </source>
</evidence>
<evidence type="ECO:0008006" key="4">
    <source>
        <dbReference type="Google" id="ProtNLM"/>
    </source>
</evidence>
<feature type="transmembrane region" description="Helical" evidence="1">
    <location>
        <begin position="57"/>
        <end position="88"/>
    </location>
</feature>
<organism evidence="2 3">
    <name type="scientific">Paramecium sonneborni</name>
    <dbReference type="NCBI Taxonomy" id="65129"/>
    <lineage>
        <taxon>Eukaryota</taxon>
        <taxon>Sar</taxon>
        <taxon>Alveolata</taxon>
        <taxon>Ciliophora</taxon>
        <taxon>Intramacronucleata</taxon>
        <taxon>Oligohymenophorea</taxon>
        <taxon>Peniculida</taxon>
        <taxon>Parameciidae</taxon>
        <taxon>Paramecium</taxon>
    </lineage>
</organism>
<proteinExistence type="predicted"/>
<evidence type="ECO:0000313" key="2">
    <source>
        <dbReference type="EMBL" id="CAD8125399.1"/>
    </source>
</evidence>
<name>A0A8S1REL5_9CILI</name>
<evidence type="ECO:0000256" key="1">
    <source>
        <dbReference type="SAM" id="Phobius"/>
    </source>
</evidence>
<keyword evidence="1" id="KW-0472">Membrane</keyword>
<comment type="caution">
    <text evidence="2">The sequence shown here is derived from an EMBL/GenBank/DDBJ whole genome shotgun (WGS) entry which is preliminary data.</text>
</comment>
<dbReference type="AlphaFoldDB" id="A0A8S1REL5"/>
<keyword evidence="3" id="KW-1185">Reference proteome</keyword>
<reference evidence="2" key="1">
    <citation type="submission" date="2021-01" db="EMBL/GenBank/DDBJ databases">
        <authorList>
            <consortium name="Genoscope - CEA"/>
            <person name="William W."/>
        </authorList>
    </citation>
    <scope>NUCLEOTIDE SEQUENCE</scope>
</reference>